<dbReference type="InterPro" id="IPR036322">
    <property type="entry name" value="WD40_repeat_dom_sf"/>
</dbReference>
<dbReference type="PANTHER" id="PTHR44215:SF1">
    <property type="entry name" value="WD REPEAT-CONTAINING PROTEIN 75"/>
    <property type="match status" value="1"/>
</dbReference>
<dbReference type="RefSeq" id="XP_002111283.1">
    <property type="nucleotide sequence ID" value="XM_002111247.1"/>
</dbReference>
<dbReference type="KEGG" id="tad:TRIADDRAFT_55093"/>
<evidence type="ECO:0000256" key="5">
    <source>
        <dbReference type="ARBA" id="ARBA00022737"/>
    </source>
</evidence>
<dbReference type="GO" id="GO:2000234">
    <property type="term" value="P:positive regulation of rRNA processing"/>
    <property type="evidence" value="ECO:0000318"/>
    <property type="project" value="GO_Central"/>
</dbReference>
<keyword evidence="2" id="KW-0690">Ribosome biogenesis</keyword>
<keyword evidence="5" id="KW-0677">Repeat</keyword>
<dbReference type="Pfam" id="PF23869">
    <property type="entry name" value="Beta-prop_WDR75_1st"/>
    <property type="match status" value="1"/>
</dbReference>
<dbReference type="GO" id="GO:0045943">
    <property type="term" value="P:positive regulation of transcription by RNA polymerase I"/>
    <property type="evidence" value="ECO:0000318"/>
    <property type="project" value="GO_Central"/>
</dbReference>
<dbReference type="GO" id="GO:0032040">
    <property type="term" value="C:small-subunit processome"/>
    <property type="evidence" value="ECO:0007669"/>
    <property type="project" value="InterPro"/>
</dbReference>
<feature type="repeat" description="WD" evidence="8">
    <location>
        <begin position="48"/>
        <end position="90"/>
    </location>
</feature>
<accession>B3RQS0</accession>
<evidence type="ECO:0000313" key="12">
    <source>
        <dbReference type="Proteomes" id="UP000009022"/>
    </source>
</evidence>
<proteinExistence type="predicted"/>
<evidence type="ECO:0000256" key="7">
    <source>
        <dbReference type="ARBA" id="ARBA00023242"/>
    </source>
</evidence>
<keyword evidence="6" id="KW-0804">Transcription</keyword>
<dbReference type="Proteomes" id="UP000009022">
    <property type="component" value="Unassembled WGS sequence"/>
</dbReference>
<feature type="domain" description="WD repeat-containing protein 75 second beta-propeller" evidence="10">
    <location>
        <begin position="337"/>
        <end position="588"/>
    </location>
</feature>
<comment type="subcellular location">
    <subcellularLocation>
        <location evidence="1">Nucleus</location>
        <location evidence="1">Nucleolus</location>
    </subcellularLocation>
</comment>
<keyword evidence="7" id="KW-0539">Nucleus</keyword>
<dbReference type="AlphaFoldDB" id="B3RQS0"/>
<dbReference type="Gene3D" id="2.130.10.10">
    <property type="entry name" value="YVTN repeat-like/Quinoprotein amine dehydrogenase"/>
    <property type="match status" value="3"/>
</dbReference>
<evidence type="ECO:0000256" key="2">
    <source>
        <dbReference type="ARBA" id="ARBA00022517"/>
    </source>
</evidence>
<feature type="compositionally biased region" description="Acidic residues" evidence="9">
    <location>
        <begin position="751"/>
        <end position="764"/>
    </location>
</feature>
<keyword evidence="3" id="KW-0698">rRNA processing</keyword>
<dbReference type="OMA" id="WILNTRI"/>
<dbReference type="eggNOG" id="KOG1963">
    <property type="taxonomic scope" value="Eukaryota"/>
</dbReference>
<dbReference type="CTD" id="6751961"/>
<protein>
    <recommendedName>
        <fullName evidence="10">WD repeat-containing protein 75 second beta-propeller domain-containing protein</fullName>
    </recommendedName>
</protein>
<dbReference type="InterPro" id="IPR057644">
    <property type="entry name" value="Beta-prop_WDR75_2nd"/>
</dbReference>
<dbReference type="PhylomeDB" id="B3RQS0"/>
<dbReference type="GO" id="GO:0005730">
    <property type="term" value="C:nucleolus"/>
    <property type="evidence" value="ECO:0000318"/>
    <property type="project" value="GO_Central"/>
</dbReference>
<evidence type="ECO:0000256" key="4">
    <source>
        <dbReference type="ARBA" id="ARBA00022574"/>
    </source>
</evidence>
<feature type="repeat" description="WD" evidence="8">
    <location>
        <begin position="234"/>
        <end position="269"/>
    </location>
</feature>
<dbReference type="PANTHER" id="PTHR44215">
    <property type="entry name" value="WD REPEAT-CONTAINING PROTEIN 75"/>
    <property type="match status" value="1"/>
</dbReference>
<dbReference type="OrthoDB" id="4096at2759"/>
<dbReference type="HOGENOM" id="CLU_005417_3_1_1"/>
<organism evidence="11 12">
    <name type="scientific">Trichoplax adhaerens</name>
    <name type="common">Trichoplax reptans</name>
    <dbReference type="NCBI Taxonomy" id="10228"/>
    <lineage>
        <taxon>Eukaryota</taxon>
        <taxon>Metazoa</taxon>
        <taxon>Placozoa</taxon>
        <taxon>Uniplacotomia</taxon>
        <taxon>Trichoplacea</taxon>
        <taxon>Trichoplacidae</taxon>
        <taxon>Trichoplax</taxon>
    </lineage>
</organism>
<evidence type="ECO:0000313" key="11">
    <source>
        <dbReference type="EMBL" id="EDV27287.1"/>
    </source>
</evidence>
<dbReference type="InterPro" id="IPR001680">
    <property type="entry name" value="WD40_rpt"/>
</dbReference>
<evidence type="ECO:0000259" key="10">
    <source>
        <dbReference type="Pfam" id="PF23769"/>
    </source>
</evidence>
<name>B3RQS0_TRIAD</name>
<dbReference type="GeneID" id="6751961"/>
<evidence type="ECO:0000256" key="1">
    <source>
        <dbReference type="ARBA" id="ARBA00004604"/>
    </source>
</evidence>
<dbReference type="GO" id="GO:0003723">
    <property type="term" value="F:RNA binding"/>
    <property type="evidence" value="ECO:0000318"/>
    <property type="project" value="GO_Central"/>
</dbReference>
<dbReference type="FunCoup" id="B3RQS0">
    <property type="interactions" value="2160"/>
</dbReference>
<evidence type="ECO:0000256" key="3">
    <source>
        <dbReference type="ARBA" id="ARBA00022552"/>
    </source>
</evidence>
<evidence type="ECO:0000256" key="6">
    <source>
        <dbReference type="ARBA" id="ARBA00023163"/>
    </source>
</evidence>
<sequence>MELQAIKHNRLLTKNPLLISKDSKYIFCYCRNIIQIFSSNTGQAIRTLVGHRNTITHCLLNPHNFLQLISCSLDGQVIYWDYDAGTQLKVFNADCPIWRVIPLPGDESAAIVIKSSKKSTSTKKDGLAHVIRAKLSLEDKKIAYVGNTLFSVKPNTKYCQLSPDGGYIASIAKKSLRIYDIKTGKLSKFTRRVRLTCLTIHPLEDCIATGDGQGKIILWRRYRIMNEEPIQLELHWHAHPVLDIQYNIDGSCLLSGGSEGVLVVWQLRTETKHFLPRLGSSIVHINSSSNYSIVAVSLKDNVIHLISPSEMAIKQSIQGLHKACELYQLSSPVPTGLVYDPRSRAIVLNSIPGSLQFYDIHSHKTTKVMDVVGQNYVVSHSNKSTSLTDVTHVAFHPSGNWLATVMNVISMIESRNNKDSVAEMKLKFWEFSEVTQSYTLNTTVEPPHSKFVTAIVFRPENDTSTITDPLPMLVTTDSGGYIKTWLLDLKCDSIRDDKPSWTCYSVSHYRDSPATTADFSHDSSLLGVAYDEIVTLWDPSKNEIQKTLSHLIKSENVRHMAFGRKSCSHLLTTTTNRLLYVWNLLSCTTLYVFSPDESKSIAVLRDFSNQQIISAMFVPVSQAHNIPSDSWLFNQRYYFITNSQDLYSLEPEDRQDDIHDESTTNTGISEESPFVRIFGEFEDTLPMNDRSQASDLTYRARYSKNVREVFIGASHVLPSMTTICAQFVKSSLEATAIADLPDGQENGNDYSDSESEIDSANSDEEIVIKPQNDERMHQLQPMEIDRNLDNTEMNFDWMDELVNKFQCN</sequence>
<dbReference type="SMART" id="SM00320">
    <property type="entry name" value="WD40"/>
    <property type="match status" value="9"/>
</dbReference>
<dbReference type="SUPFAM" id="SSF50978">
    <property type="entry name" value="WD40 repeat-like"/>
    <property type="match status" value="2"/>
</dbReference>
<dbReference type="GO" id="GO:0006364">
    <property type="term" value="P:rRNA processing"/>
    <property type="evidence" value="ECO:0007669"/>
    <property type="project" value="UniProtKB-KW"/>
</dbReference>
<evidence type="ECO:0000256" key="8">
    <source>
        <dbReference type="PROSITE-ProRule" id="PRU00221"/>
    </source>
</evidence>
<feature type="region of interest" description="Disordered" evidence="9">
    <location>
        <begin position="740"/>
        <end position="764"/>
    </location>
</feature>
<dbReference type="STRING" id="10228.B3RQS0"/>
<keyword evidence="12" id="KW-1185">Reference proteome</keyword>
<dbReference type="PROSITE" id="PS50294">
    <property type="entry name" value="WD_REPEATS_REGION"/>
    <property type="match status" value="1"/>
</dbReference>
<dbReference type="InterPro" id="IPR053826">
    <property type="entry name" value="WDR75"/>
</dbReference>
<dbReference type="Pfam" id="PF23769">
    <property type="entry name" value="Beta-prop_WDR75_2nd"/>
    <property type="match status" value="1"/>
</dbReference>
<evidence type="ECO:0000256" key="9">
    <source>
        <dbReference type="SAM" id="MobiDB-lite"/>
    </source>
</evidence>
<gene>
    <name evidence="11" type="ORF">TRIADDRAFT_55093</name>
</gene>
<dbReference type="InterPro" id="IPR015943">
    <property type="entry name" value="WD40/YVTN_repeat-like_dom_sf"/>
</dbReference>
<reference evidence="11 12" key="1">
    <citation type="journal article" date="2008" name="Nature">
        <title>The Trichoplax genome and the nature of placozoans.</title>
        <authorList>
            <person name="Srivastava M."/>
            <person name="Begovic E."/>
            <person name="Chapman J."/>
            <person name="Putnam N.H."/>
            <person name="Hellsten U."/>
            <person name="Kawashima T."/>
            <person name="Kuo A."/>
            <person name="Mitros T."/>
            <person name="Salamov A."/>
            <person name="Carpenter M.L."/>
            <person name="Signorovitch A.Y."/>
            <person name="Moreno M.A."/>
            <person name="Kamm K."/>
            <person name="Grimwood J."/>
            <person name="Schmutz J."/>
            <person name="Shapiro H."/>
            <person name="Grigoriev I.V."/>
            <person name="Buss L.W."/>
            <person name="Schierwater B."/>
            <person name="Dellaporta S.L."/>
            <person name="Rokhsar D.S."/>
        </authorList>
    </citation>
    <scope>NUCLEOTIDE SEQUENCE [LARGE SCALE GENOMIC DNA]</scope>
    <source>
        <strain evidence="11 12">Grell-BS-1999</strain>
    </source>
</reference>
<dbReference type="InParanoid" id="B3RQS0"/>
<dbReference type="EMBL" id="DS985243">
    <property type="protein sequence ID" value="EDV27287.1"/>
    <property type="molecule type" value="Genomic_DNA"/>
</dbReference>
<dbReference type="PROSITE" id="PS50082">
    <property type="entry name" value="WD_REPEATS_2"/>
    <property type="match status" value="2"/>
</dbReference>
<keyword evidence="4 8" id="KW-0853">WD repeat</keyword>